<keyword evidence="1" id="KW-0732">Signal</keyword>
<dbReference type="EMBL" id="JAEDAO010000001">
    <property type="protein sequence ID" value="MBK0391143.1"/>
    <property type="molecule type" value="Genomic_DNA"/>
</dbReference>
<feature type="chain" id="PRO_5036829803" evidence="1">
    <location>
        <begin position="19"/>
        <end position="260"/>
    </location>
</feature>
<evidence type="ECO:0000313" key="2">
    <source>
        <dbReference type="EMBL" id="MBK0391143.1"/>
    </source>
</evidence>
<name>A0A934PXV7_9BURK</name>
<sequence>MRRAAAALLLVAATAASAQDSLVVGVSVGAMHRQLRERAAGATLLTERGTVATAGVQATRTWAGGAAWQGEARIAGGRLDYDGQTQGGAPLAARSGHLDWTADVRWRPLAPAAWGEAWLTAGTLRNRRDISSTPQASGLRETSHSLLLGMRWGSPMLAGPAGWQLQGLADVRGSVWHRLDVDFHGLLDTARLRGARQVDAGLRLVGTRVYSPWSWELSWRRLAQPQSEVTPLYRNGAVFGTVRQPALRVEDLGFALSRRF</sequence>
<keyword evidence="3" id="KW-1185">Reference proteome</keyword>
<accession>A0A934PXV7</accession>
<organism evidence="2 3">
    <name type="scientific">Ramlibacter algicola</name>
    <dbReference type="NCBI Taxonomy" id="2795217"/>
    <lineage>
        <taxon>Bacteria</taxon>
        <taxon>Pseudomonadati</taxon>
        <taxon>Pseudomonadota</taxon>
        <taxon>Betaproteobacteria</taxon>
        <taxon>Burkholderiales</taxon>
        <taxon>Comamonadaceae</taxon>
        <taxon>Ramlibacter</taxon>
    </lineage>
</organism>
<proteinExistence type="predicted"/>
<dbReference type="AlphaFoldDB" id="A0A934PXV7"/>
<dbReference type="RefSeq" id="WP_200785985.1">
    <property type="nucleotide sequence ID" value="NZ_JAEDAO010000001.1"/>
</dbReference>
<gene>
    <name evidence="2" type="ORF">I8E28_00940</name>
</gene>
<feature type="signal peptide" evidence="1">
    <location>
        <begin position="1"/>
        <end position="18"/>
    </location>
</feature>
<dbReference type="Proteomes" id="UP000617041">
    <property type="component" value="Unassembled WGS sequence"/>
</dbReference>
<protein>
    <submittedName>
        <fullName evidence="2">Uncharacterized protein</fullName>
    </submittedName>
</protein>
<comment type="caution">
    <text evidence="2">The sequence shown here is derived from an EMBL/GenBank/DDBJ whole genome shotgun (WGS) entry which is preliminary data.</text>
</comment>
<evidence type="ECO:0000256" key="1">
    <source>
        <dbReference type="SAM" id="SignalP"/>
    </source>
</evidence>
<reference evidence="2" key="1">
    <citation type="submission" date="2020-12" db="EMBL/GenBank/DDBJ databases">
        <title>Ramlibacter sp. nov., isolated from a freshwater alga, Cryptomonas.</title>
        <authorList>
            <person name="Kim H.M."/>
            <person name="Jeon C.O."/>
        </authorList>
    </citation>
    <scope>NUCLEOTIDE SEQUENCE</scope>
    <source>
        <strain evidence="2">CrO1</strain>
    </source>
</reference>
<evidence type="ECO:0000313" key="3">
    <source>
        <dbReference type="Proteomes" id="UP000617041"/>
    </source>
</evidence>